<evidence type="ECO:0000256" key="3">
    <source>
        <dbReference type="ARBA" id="ARBA00022679"/>
    </source>
</evidence>
<sequence length="242" mass="27084">MEYNSPLGPEAEQKLISLLNLESNSQVLEVGCGNGKFLHSLMAAYDASVIGVDVDQALIDRAIDGANNKFDKMRYQFLCRSFESSDFASHSYDLLICNGASHAFGVSETQLINVAEQAGTLLKKGGLFLLGECYWKKVPPQAYLDFLGQPVTIYNDYKGNIDLVKEQGFSIIFATSSSQTDWDSFEWTRKLIAKQDLRADPTNSQLSSKLVKIDTWLDAYLKWGREHLGFGFYLFEKNTDGV</sequence>
<evidence type="ECO:0000259" key="6">
    <source>
        <dbReference type="Pfam" id="PF13649"/>
    </source>
</evidence>
<feature type="domain" description="Methyltransferase" evidence="6">
    <location>
        <begin position="27"/>
        <end position="126"/>
    </location>
</feature>
<proteinExistence type="predicted"/>
<evidence type="ECO:0000256" key="4">
    <source>
        <dbReference type="ARBA" id="ARBA00025707"/>
    </source>
</evidence>
<dbReference type="SUPFAM" id="SSF53335">
    <property type="entry name" value="S-adenosyl-L-methionine-dependent methyltransferases"/>
    <property type="match status" value="1"/>
</dbReference>
<name>A0A166V2Q2_9GAMM</name>
<evidence type="ECO:0000313" key="8">
    <source>
        <dbReference type="Proteomes" id="UP000076643"/>
    </source>
</evidence>
<gene>
    <name evidence="7" type="ORF">N475_04150</name>
</gene>
<keyword evidence="3" id="KW-0808">Transferase</keyword>
<dbReference type="GO" id="GO:0000234">
    <property type="term" value="F:phosphoethanolamine N-methyltransferase activity"/>
    <property type="evidence" value="ECO:0007669"/>
    <property type="project" value="UniProtKB-EC"/>
</dbReference>
<dbReference type="PANTHER" id="PTHR44307:SF2">
    <property type="entry name" value="PHOSPHOETHANOLAMINE METHYLTRANSFERASE ISOFORM X1"/>
    <property type="match status" value="1"/>
</dbReference>
<keyword evidence="2" id="KW-0489">Methyltransferase</keyword>
<dbReference type="CDD" id="cd02440">
    <property type="entry name" value="AdoMet_MTases"/>
    <property type="match status" value="1"/>
</dbReference>
<evidence type="ECO:0000256" key="2">
    <source>
        <dbReference type="ARBA" id="ARBA00022603"/>
    </source>
</evidence>
<dbReference type="AlphaFoldDB" id="A0A166V2Q2"/>
<dbReference type="PATRIC" id="fig|1365250.3.peg.4391"/>
<dbReference type="EMBL" id="AUYB01000136">
    <property type="protein sequence ID" value="KZN31651.1"/>
    <property type="molecule type" value="Genomic_DNA"/>
</dbReference>
<protein>
    <recommendedName>
        <fullName evidence="6">Methyltransferase domain-containing protein</fullName>
    </recommendedName>
</protein>
<dbReference type="InterPro" id="IPR041698">
    <property type="entry name" value="Methyltransf_25"/>
</dbReference>
<reference evidence="7 8" key="1">
    <citation type="submission" date="2013-07" db="EMBL/GenBank/DDBJ databases">
        <title>Comparative Genomic and Metabolomic Analysis of Twelve Strains of Pseudoalteromonas luteoviolacea.</title>
        <authorList>
            <person name="Vynne N.G."/>
            <person name="Mansson M."/>
            <person name="Gram L."/>
        </authorList>
    </citation>
    <scope>NUCLEOTIDE SEQUENCE [LARGE SCALE GENOMIC DNA]</scope>
    <source>
        <strain evidence="7 8">DSM 6061</strain>
    </source>
</reference>
<dbReference type="Pfam" id="PF13649">
    <property type="entry name" value="Methyltransf_25"/>
    <property type="match status" value="1"/>
</dbReference>
<evidence type="ECO:0000313" key="7">
    <source>
        <dbReference type="EMBL" id="KZN31651.1"/>
    </source>
</evidence>
<dbReference type="Proteomes" id="UP000076643">
    <property type="component" value="Unassembled WGS sequence"/>
</dbReference>
<accession>A0A166V2Q2</accession>
<keyword evidence="8" id="KW-1185">Reference proteome</keyword>
<dbReference type="Gene3D" id="3.40.50.150">
    <property type="entry name" value="Vaccinia Virus protein VP39"/>
    <property type="match status" value="1"/>
</dbReference>
<dbReference type="GO" id="GO:0032259">
    <property type="term" value="P:methylation"/>
    <property type="evidence" value="ECO:0007669"/>
    <property type="project" value="UniProtKB-KW"/>
</dbReference>
<comment type="catalytic activity">
    <reaction evidence="5">
        <text>phosphoethanolamine + S-adenosyl-L-methionine = N-methylethanolamine phosphate + S-adenosyl-L-homocysteine + H(+)</text>
        <dbReference type="Rhea" id="RHEA:20365"/>
        <dbReference type="ChEBI" id="CHEBI:15378"/>
        <dbReference type="ChEBI" id="CHEBI:57781"/>
        <dbReference type="ChEBI" id="CHEBI:57856"/>
        <dbReference type="ChEBI" id="CHEBI:58190"/>
        <dbReference type="ChEBI" id="CHEBI:59789"/>
        <dbReference type="EC" id="2.1.1.103"/>
    </reaction>
    <physiologicalReaction direction="left-to-right" evidence="5">
        <dbReference type="Rhea" id="RHEA:20366"/>
    </physiologicalReaction>
</comment>
<evidence type="ECO:0000256" key="5">
    <source>
        <dbReference type="ARBA" id="ARBA00047622"/>
    </source>
</evidence>
<comment type="pathway">
    <text evidence="4">Phospholipid metabolism.</text>
</comment>
<comment type="pathway">
    <text evidence="1">Lipid metabolism.</text>
</comment>
<evidence type="ECO:0000256" key="1">
    <source>
        <dbReference type="ARBA" id="ARBA00005189"/>
    </source>
</evidence>
<dbReference type="InterPro" id="IPR029063">
    <property type="entry name" value="SAM-dependent_MTases_sf"/>
</dbReference>
<comment type="caution">
    <text evidence="7">The sequence shown here is derived from an EMBL/GenBank/DDBJ whole genome shotgun (WGS) entry which is preliminary data.</text>
</comment>
<dbReference type="RefSeq" id="WP_063365900.1">
    <property type="nucleotide sequence ID" value="NZ_AQHB01000046.1"/>
</dbReference>
<dbReference type="PANTHER" id="PTHR44307">
    <property type="entry name" value="PHOSPHOETHANOLAMINE METHYLTRANSFERASE"/>
    <property type="match status" value="1"/>
</dbReference>
<organism evidence="7 8">
    <name type="scientific">Pseudoalteromonas luteoviolacea DSM 6061</name>
    <dbReference type="NCBI Taxonomy" id="1365250"/>
    <lineage>
        <taxon>Bacteria</taxon>
        <taxon>Pseudomonadati</taxon>
        <taxon>Pseudomonadota</taxon>
        <taxon>Gammaproteobacteria</taxon>
        <taxon>Alteromonadales</taxon>
        <taxon>Pseudoalteromonadaceae</taxon>
        <taxon>Pseudoalteromonas</taxon>
    </lineage>
</organism>